<keyword evidence="4 6" id="KW-1133">Transmembrane helix</keyword>
<dbReference type="AlphaFoldDB" id="A0A6J7JQE3"/>
<dbReference type="EMBL" id="CAFBNO010000002">
    <property type="protein sequence ID" value="CAB4945586.1"/>
    <property type="molecule type" value="Genomic_DNA"/>
</dbReference>
<feature type="transmembrane region" description="Helical" evidence="6">
    <location>
        <begin position="502"/>
        <end position="520"/>
    </location>
</feature>
<feature type="transmembrane region" description="Helical" evidence="6">
    <location>
        <begin position="414"/>
        <end position="437"/>
    </location>
</feature>
<feature type="transmembrane region" description="Helical" evidence="6">
    <location>
        <begin position="532"/>
        <end position="552"/>
    </location>
</feature>
<evidence type="ECO:0000256" key="5">
    <source>
        <dbReference type="ARBA" id="ARBA00023136"/>
    </source>
</evidence>
<evidence type="ECO:0000256" key="4">
    <source>
        <dbReference type="ARBA" id="ARBA00022989"/>
    </source>
</evidence>
<evidence type="ECO:0000256" key="6">
    <source>
        <dbReference type="SAM" id="Phobius"/>
    </source>
</evidence>
<dbReference type="PANTHER" id="PTHR34820:SF4">
    <property type="entry name" value="INNER MEMBRANE PROTEIN YEBZ"/>
    <property type="match status" value="1"/>
</dbReference>
<dbReference type="GO" id="GO:0005886">
    <property type="term" value="C:plasma membrane"/>
    <property type="evidence" value="ECO:0007669"/>
    <property type="project" value="UniProtKB-SubCell"/>
</dbReference>
<organism evidence="8">
    <name type="scientific">freshwater metagenome</name>
    <dbReference type="NCBI Taxonomy" id="449393"/>
    <lineage>
        <taxon>unclassified sequences</taxon>
        <taxon>metagenomes</taxon>
        <taxon>ecological metagenomes</taxon>
    </lineage>
</organism>
<dbReference type="GO" id="GO:0006825">
    <property type="term" value="P:copper ion transport"/>
    <property type="evidence" value="ECO:0007669"/>
    <property type="project" value="InterPro"/>
</dbReference>
<feature type="transmembrane region" description="Helical" evidence="6">
    <location>
        <begin position="384"/>
        <end position="402"/>
    </location>
</feature>
<dbReference type="Pfam" id="PF05425">
    <property type="entry name" value="CopD"/>
    <property type="match status" value="1"/>
</dbReference>
<feature type="transmembrane region" description="Helical" evidence="6">
    <location>
        <begin position="248"/>
        <end position="270"/>
    </location>
</feature>
<evidence type="ECO:0000256" key="1">
    <source>
        <dbReference type="ARBA" id="ARBA00004651"/>
    </source>
</evidence>
<keyword evidence="3 6" id="KW-0812">Transmembrane</keyword>
<evidence type="ECO:0000259" key="7">
    <source>
        <dbReference type="Pfam" id="PF05425"/>
    </source>
</evidence>
<feature type="transmembrane region" description="Helical" evidence="6">
    <location>
        <begin position="471"/>
        <end position="490"/>
    </location>
</feature>
<feature type="transmembrane region" description="Helical" evidence="6">
    <location>
        <begin position="183"/>
        <end position="203"/>
    </location>
</feature>
<protein>
    <submittedName>
        <fullName evidence="8">Unannotated protein</fullName>
    </submittedName>
</protein>
<feature type="transmembrane region" description="Helical" evidence="6">
    <location>
        <begin position="151"/>
        <end position="171"/>
    </location>
</feature>
<keyword evidence="2" id="KW-1003">Cell membrane</keyword>
<dbReference type="InterPro" id="IPR008457">
    <property type="entry name" value="Cu-R_CopD_dom"/>
</dbReference>
<feature type="domain" description="Copper resistance protein D" evidence="7">
    <location>
        <begin position="215"/>
        <end position="307"/>
    </location>
</feature>
<feature type="transmembrane region" description="Helical" evidence="6">
    <location>
        <begin position="123"/>
        <end position="144"/>
    </location>
</feature>
<comment type="subcellular location">
    <subcellularLocation>
        <location evidence="1">Cell membrane</location>
        <topology evidence="1">Multi-pass membrane protein</topology>
    </subcellularLocation>
</comment>
<evidence type="ECO:0000256" key="2">
    <source>
        <dbReference type="ARBA" id="ARBA00022475"/>
    </source>
</evidence>
<accession>A0A6J7JQE3</accession>
<sequence length="644" mass="69360">MGAALGGILLAIWLGMTISGAASPLQLADPGAFIRWAAPLAKGATNLFTAITIGTLVLAAWGLPEGSKRLRKALNLAGVSGLAWVVFGLADVVLRFASITDSKLDSSATFSAGLWQFLFEVPLGQALGLSLCIGAVAAFGALVLSSLRSTLFLAAISLAALVPLALTGHAAGTASHATAVNAIGMHLVAVTVWLGGLIAVIYLRSQDNEKNFSLVSRYSTLALWAFLITGVSGVASACVRVGTWPNLFTNYGALVIAKVVLLGILGLFGFRYRRGLIDKIKTGGVAVFAKLAIVELAFMGLAAGLGTALSVSAQPSSSNDIATLTPAQILTGELLPRELTPSGWFTEWKFDILWASICLALVAIYLFGVIRLKKRGDTWPVFRTISWLAGLALLFYITNGAMNVYEQYLFSVHMIAHMMLTMAVPIFLVPGAPVTLLSRAANKRLDESRGLREWVLWAVHTPWARFFGSPLVSAIMFASSLVVFYFTPIFGWATRDHLGHEWMIVHFLITGYLFVQSLIGADPGPKLASYPIRLMVLILTLTFHAFFGLALMQGETLLLSDWFGAMGRTWGALPLDDQQIGGAIAWGIGELPSAVVTIIVSRQWFRADTRDQKRLDRASDRSGNQDIEEYNAMLARLAGRKKER</sequence>
<dbReference type="PANTHER" id="PTHR34820">
    <property type="entry name" value="INNER MEMBRANE PROTEIN YEBZ"/>
    <property type="match status" value="1"/>
</dbReference>
<feature type="transmembrane region" description="Helical" evidence="6">
    <location>
        <begin position="45"/>
        <end position="64"/>
    </location>
</feature>
<dbReference type="InterPro" id="IPR032694">
    <property type="entry name" value="CopC/D"/>
</dbReference>
<feature type="transmembrane region" description="Helical" evidence="6">
    <location>
        <begin position="76"/>
        <end position="97"/>
    </location>
</feature>
<keyword evidence="5 6" id="KW-0472">Membrane</keyword>
<evidence type="ECO:0000313" key="8">
    <source>
        <dbReference type="EMBL" id="CAB4945586.1"/>
    </source>
</evidence>
<dbReference type="Pfam" id="PF09678">
    <property type="entry name" value="Caa3_CtaG"/>
    <property type="match status" value="1"/>
</dbReference>
<feature type="transmembrane region" description="Helical" evidence="6">
    <location>
        <begin position="583"/>
        <end position="605"/>
    </location>
</feature>
<proteinExistence type="predicted"/>
<evidence type="ECO:0000256" key="3">
    <source>
        <dbReference type="ARBA" id="ARBA00022692"/>
    </source>
</evidence>
<feature type="transmembrane region" description="Helical" evidence="6">
    <location>
        <begin position="223"/>
        <end position="242"/>
    </location>
</feature>
<reference evidence="8" key="1">
    <citation type="submission" date="2020-05" db="EMBL/GenBank/DDBJ databases">
        <authorList>
            <person name="Chiriac C."/>
            <person name="Salcher M."/>
            <person name="Ghai R."/>
            <person name="Kavagutti S V."/>
        </authorList>
    </citation>
    <scope>NUCLEOTIDE SEQUENCE</scope>
</reference>
<feature type="transmembrane region" description="Helical" evidence="6">
    <location>
        <begin position="352"/>
        <end position="372"/>
    </location>
</feature>
<name>A0A6J7JQE3_9ZZZZ</name>
<gene>
    <name evidence="8" type="ORF">UFOPK3837_00094</name>
</gene>
<dbReference type="InterPro" id="IPR019108">
    <property type="entry name" value="Caa3_assmbl_CtaG-rel"/>
</dbReference>
<feature type="transmembrane region" description="Helical" evidence="6">
    <location>
        <begin position="291"/>
        <end position="311"/>
    </location>
</feature>